<dbReference type="InterPro" id="IPR005656">
    <property type="entry name" value="MmgE_PrpD"/>
</dbReference>
<dbReference type="PANTHER" id="PTHR16943">
    <property type="entry name" value="2-METHYLCITRATE DEHYDRATASE-RELATED"/>
    <property type="match status" value="1"/>
</dbReference>
<dbReference type="InterPro" id="IPR042183">
    <property type="entry name" value="MmgE/PrpD_sf_1"/>
</dbReference>
<dbReference type="InterPro" id="IPR036148">
    <property type="entry name" value="MmgE/PrpD_sf"/>
</dbReference>
<dbReference type="Gene3D" id="3.30.1330.120">
    <property type="entry name" value="2-methylcitrate dehydratase PrpD"/>
    <property type="match status" value="1"/>
</dbReference>
<comment type="caution">
    <text evidence="5">The sequence shown here is derived from an EMBL/GenBank/DDBJ whole genome shotgun (WGS) entry which is preliminary data.</text>
</comment>
<protein>
    <submittedName>
        <fullName evidence="5">2-methylcitrate dehydratase PrpD</fullName>
    </submittedName>
</protein>
<feature type="compositionally biased region" description="Basic and acidic residues" evidence="2">
    <location>
        <begin position="1"/>
        <end position="22"/>
    </location>
</feature>
<dbReference type="Gene3D" id="1.10.4100.10">
    <property type="entry name" value="2-methylcitrate dehydratase PrpD"/>
    <property type="match status" value="1"/>
</dbReference>
<dbReference type="InterPro" id="IPR045336">
    <property type="entry name" value="MmgE_PrpD_N"/>
</dbReference>
<dbReference type="Proteomes" id="UP000294692">
    <property type="component" value="Unassembled WGS sequence"/>
</dbReference>
<dbReference type="Pfam" id="PF03972">
    <property type="entry name" value="MmgE_PrpD_N"/>
    <property type="match status" value="1"/>
</dbReference>
<feature type="domain" description="MmgE/PrpD N-terminal" evidence="3">
    <location>
        <begin position="40"/>
        <end position="278"/>
    </location>
</feature>
<proteinExistence type="inferred from homology"/>
<evidence type="ECO:0000256" key="2">
    <source>
        <dbReference type="SAM" id="MobiDB-lite"/>
    </source>
</evidence>
<accession>A0A4R3UQ82</accession>
<evidence type="ECO:0000313" key="6">
    <source>
        <dbReference type="Proteomes" id="UP000294692"/>
    </source>
</evidence>
<sequence>MLDSSTQHDHRPEGREQHRETGPGDADIPTANAGCGLTVELAGRALEVRHDGLPSDARRLALDCLTDWLGCAIAGTREPASRIVTDCMLDEGGAPQASLVGQGIKASMPQAALVNGTASHVLDYDDVNLALPGHASVAIVPGLLALAEHREAPISDFIAAFVAGYETACRIGKLVSPAHYASGFHATATIGSLGSAMACAHLLSLPLEQSCFALGLAATQAAGLKAMFGSMAKPLHAGMAAQAGLRSALLAQKGFVSRGDALECFQGFARAHGDDFHPDRALAEPDGGYYILGNLFKFHASCFSTHSAIEAMTRLRREHRLTPGSISGIRILAGAECTICNIQSPSTPLETKFSLKTAAALALLGRDTSRLETWDEAAKEDVQAIARNIRVELQPGMGLSKSTVFVAAADRRSLEQTIDCNVPAGDKAAQSRRVADKFSAIAAPVIGARQCGDILRRIASNTHDWTLPDLMRHCGPARR</sequence>
<dbReference type="AlphaFoldDB" id="A0A4R3UQ82"/>
<name>A0A4R3UQ82_9BURK</name>
<reference evidence="5 6" key="1">
    <citation type="submission" date="2019-03" db="EMBL/GenBank/DDBJ databases">
        <title>Genomic Encyclopedia of Type Strains, Phase IV (KMG-IV): sequencing the most valuable type-strain genomes for metagenomic binning, comparative biology and taxonomic classification.</title>
        <authorList>
            <person name="Goeker M."/>
        </authorList>
    </citation>
    <scope>NUCLEOTIDE SEQUENCE [LARGE SCALE GENOMIC DNA]</scope>
    <source>
        <strain evidence="5 6">DSM 100048</strain>
    </source>
</reference>
<organism evidence="5 6">
    <name type="scientific">Paracandidimonas soli</name>
    <dbReference type="NCBI Taxonomy" id="1917182"/>
    <lineage>
        <taxon>Bacteria</taxon>
        <taxon>Pseudomonadati</taxon>
        <taxon>Pseudomonadota</taxon>
        <taxon>Betaproteobacteria</taxon>
        <taxon>Burkholderiales</taxon>
        <taxon>Alcaligenaceae</taxon>
        <taxon>Paracandidimonas</taxon>
    </lineage>
</organism>
<evidence type="ECO:0000256" key="1">
    <source>
        <dbReference type="ARBA" id="ARBA00006174"/>
    </source>
</evidence>
<feature type="domain" description="MmgE/PrpD C-terminal" evidence="4">
    <location>
        <begin position="299"/>
        <end position="450"/>
    </location>
</feature>
<keyword evidence="6" id="KW-1185">Reference proteome</keyword>
<dbReference type="InterPro" id="IPR042188">
    <property type="entry name" value="MmgE/PrpD_sf_2"/>
</dbReference>
<dbReference type="SUPFAM" id="SSF103378">
    <property type="entry name" value="2-methylcitrate dehydratase PrpD"/>
    <property type="match status" value="1"/>
</dbReference>
<dbReference type="Pfam" id="PF19305">
    <property type="entry name" value="MmgE_PrpD_C"/>
    <property type="match status" value="1"/>
</dbReference>
<dbReference type="InterPro" id="IPR045337">
    <property type="entry name" value="MmgE_PrpD_C"/>
</dbReference>
<evidence type="ECO:0000313" key="5">
    <source>
        <dbReference type="EMBL" id="TCU93172.1"/>
    </source>
</evidence>
<dbReference type="RefSeq" id="WP_165972663.1">
    <property type="nucleotide sequence ID" value="NZ_JBHRVM010000001.1"/>
</dbReference>
<gene>
    <name evidence="5" type="ORF">EV686_11255</name>
</gene>
<dbReference type="EMBL" id="SMBX01000012">
    <property type="protein sequence ID" value="TCU93172.1"/>
    <property type="molecule type" value="Genomic_DNA"/>
</dbReference>
<comment type="similarity">
    <text evidence="1">Belongs to the PrpD family.</text>
</comment>
<dbReference type="GO" id="GO:0016829">
    <property type="term" value="F:lyase activity"/>
    <property type="evidence" value="ECO:0007669"/>
    <property type="project" value="InterPro"/>
</dbReference>
<evidence type="ECO:0000259" key="4">
    <source>
        <dbReference type="Pfam" id="PF19305"/>
    </source>
</evidence>
<feature type="region of interest" description="Disordered" evidence="2">
    <location>
        <begin position="1"/>
        <end position="31"/>
    </location>
</feature>
<dbReference type="PANTHER" id="PTHR16943:SF8">
    <property type="entry name" value="2-METHYLCITRATE DEHYDRATASE"/>
    <property type="match status" value="1"/>
</dbReference>
<evidence type="ECO:0000259" key="3">
    <source>
        <dbReference type="Pfam" id="PF03972"/>
    </source>
</evidence>